<dbReference type="SUPFAM" id="SSF50993">
    <property type="entry name" value="Peptidase/esterase 'gauge' domain"/>
    <property type="match status" value="1"/>
</dbReference>
<dbReference type="PANTHER" id="PTHR11757">
    <property type="entry name" value="PROTEASE FAMILY S9A OLIGOPEPTIDASE"/>
    <property type="match status" value="1"/>
</dbReference>
<keyword evidence="2" id="KW-0645">Protease</keyword>
<name>A0ABS3PX52_9FLAO</name>
<reference evidence="7 8" key="1">
    <citation type="submission" date="2021-03" db="EMBL/GenBank/DDBJ databases">
        <title>Isolation and description of Capnocytophaga bilenii sp. nov., a novel Capnocytophaga species, isolated from a gingivitis subject.</title>
        <authorList>
            <person name="Antezack A."/>
            <person name="Monnet-Corti V."/>
            <person name="La Scola B."/>
        </authorList>
    </citation>
    <scope>NUCLEOTIDE SEQUENCE [LARGE SCALE GENOMIC DNA]</scope>
    <source>
        <strain evidence="7 8">Marseille-Q4570</strain>
    </source>
</reference>
<comment type="caution">
    <text evidence="7">The sequence shown here is derived from an EMBL/GenBank/DDBJ whole genome shotgun (WGS) entry which is preliminary data.</text>
</comment>
<comment type="similarity">
    <text evidence="1">Belongs to the peptidase S9A family.</text>
</comment>
<evidence type="ECO:0000313" key="8">
    <source>
        <dbReference type="Proteomes" id="UP000681610"/>
    </source>
</evidence>
<dbReference type="Gene3D" id="3.40.50.1820">
    <property type="entry name" value="alpha/beta hydrolase"/>
    <property type="match status" value="1"/>
</dbReference>
<dbReference type="InterPro" id="IPR001375">
    <property type="entry name" value="Peptidase_S9_cat"/>
</dbReference>
<sequence length="679" mass="78703">MKAPKATKKPHILREFGNERIDNYYWLAERGNREVLAYLEAENTYYQEQTASTLPLQQQLFAEMKGRMKEDDSSVPYFYNGYWYGTRYEAGKEYPIYFRHKENMTAPEELLFDCNLMAEGYAYFHLESFAISDDNQWVVYAVDTVSRRQYTLQIKHLGTGEILPYQIKNTNGQAVWAADNRTIFYTKNDPKTLRSCKIYRHHMGNNPKEDTLVFNEKDETFDCYVYREKSRKYIVISSESTLTSESRILRADTPEGNFKIFQERTQGLEYGIAHYNDYFYILTNKDGATNFCLMRTHENHTTKEHWEMVIAHRNEVRLNDVELFADYLVVEETYNGLERIQIRPWEAGEAYYLPFESETYTAYTTQNVDFNTHLLRYSYQSLATPATLFEYDMAQRTQRVLKTQEVIDPHFSSSNYTEKRLWATADDGVKVPISVIYRKDISLNSNNPLLLYGYGAYGVTINPYFSSSRLSLLDRGFIFAIAHVRGGEYLGRQWYEDGKLLKKKNTFSDFIACSRYLIAEGYTSPAHLYAEGGSAGGLLIGAVINQAPELYRGVIAAVPFVDVVTTMLDETIPLTTGEYDEWGNPNEKAYYDYMLSYSPYDQVKAQDYPAMYVSTGLHDSQVQYFEPAKWVAKLRDLKTDNNPLYLDVNMEVGHGGASGRYESLKETAKEYAFLLSLEQ</sequence>
<evidence type="ECO:0000259" key="5">
    <source>
        <dbReference type="Pfam" id="PF00326"/>
    </source>
</evidence>
<keyword evidence="4" id="KW-0720">Serine protease</keyword>
<keyword evidence="8" id="KW-1185">Reference proteome</keyword>
<feature type="domain" description="Peptidase S9A N-terminal" evidence="6">
    <location>
        <begin position="4"/>
        <end position="403"/>
    </location>
</feature>
<evidence type="ECO:0000259" key="6">
    <source>
        <dbReference type="Pfam" id="PF02897"/>
    </source>
</evidence>
<dbReference type="Proteomes" id="UP000681610">
    <property type="component" value="Unassembled WGS sequence"/>
</dbReference>
<dbReference type="PANTHER" id="PTHR11757:SF19">
    <property type="entry name" value="PROLYL ENDOPEPTIDASE-LIKE"/>
    <property type="match status" value="1"/>
</dbReference>
<dbReference type="InterPro" id="IPR002470">
    <property type="entry name" value="Peptidase_S9A"/>
</dbReference>
<dbReference type="EMBL" id="JAGDYP010000002">
    <property type="protein sequence ID" value="MBO1883578.1"/>
    <property type="molecule type" value="Genomic_DNA"/>
</dbReference>
<evidence type="ECO:0000256" key="4">
    <source>
        <dbReference type="ARBA" id="ARBA00022825"/>
    </source>
</evidence>
<evidence type="ECO:0000256" key="2">
    <source>
        <dbReference type="ARBA" id="ARBA00022670"/>
    </source>
</evidence>
<protein>
    <submittedName>
        <fullName evidence="7">S9 family peptidase</fullName>
    </submittedName>
</protein>
<dbReference type="PRINTS" id="PR00862">
    <property type="entry name" value="PROLIGOPTASE"/>
</dbReference>
<evidence type="ECO:0000313" key="7">
    <source>
        <dbReference type="EMBL" id="MBO1883578.1"/>
    </source>
</evidence>
<dbReference type="InterPro" id="IPR029058">
    <property type="entry name" value="AB_hydrolase_fold"/>
</dbReference>
<evidence type="ECO:0000256" key="3">
    <source>
        <dbReference type="ARBA" id="ARBA00022801"/>
    </source>
</evidence>
<dbReference type="Pfam" id="PF00326">
    <property type="entry name" value="Peptidase_S9"/>
    <property type="match status" value="1"/>
</dbReference>
<keyword evidence="3" id="KW-0378">Hydrolase</keyword>
<feature type="domain" description="Peptidase S9 prolyl oligopeptidase catalytic" evidence="5">
    <location>
        <begin position="464"/>
        <end position="675"/>
    </location>
</feature>
<dbReference type="RefSeq" id="WP_208058218.1">
    <property type="nucleotide sequence ID" value="NZ_JAGDYP010000002.1"/>
</dbReference>
<gene>
    <name evidence="7" type="ORF">J4N46_03840</name>
</gene>
<dbReference type="Gene3D" id="2.130.10.120">
    <property type="entry name" value="Prolyl oligopeptidase, N-terminal domain"/>
    <property type="match status" value="1"/>
</dbReference>
<dbReference type="Pfam" id="PF02897">
    <property type="entry name" value="Peptidase_S9_N"/>
    <property type="match status" value="1"/>
</dbReference>
<dbReference type="InterPro" id="IPR051543">
    <property type="entry name" value="Serine_Peptidase_S9A"/>
</dbReference>
<proteinExistence type="inferred from homology"/>
<organism evidence="7 8">
    <name type="scientific">Capnocytophaga bilenii</name>
    <dbReference type="NCBI Taxonomy" id="2819369"/>
    <lineage>
        <taxon>Bacteria</taxon>
        <taxon>Pseudomonadati</taxon>
        <taxon>Bacteroidota</taxon>
        <taxon>Flavobacteriia</taxon>
        <taxon>Flavobacteriales</taxon>
        <taxon>Flavobacteriaceae</taxon>
        <taxon>Capnocytophaga</taxon>
    </lineage>
</organism>
<dbReference type="SUPFAM" id="SSF53474">
    <property type="entry name" value="alpha/beta-Hydrolases"/>
    <property type="match status" value="1"/>
</dbReference>
<accession>A0ABS3PX52</accession>
<dbReference type="InterPro" id="IPR023302">
    <property type="entry name" value="Pept_S9A_N"/>
</dbReference>
<evidence type="ECO:0000256" key="1">
    <source>
        <dbReference type="ARBA" id="ARBA00005228"/>
    </source>
</evidence>